<proteinExistence type="predicted"/>
<evidence type="ECO:0000313" key="1">
    <source>
        <dbReference type="EMBL" id="SMF70525.1"/>
    </source>
</evidence>
<gene>
    <name evidence="1" type="ORF">SAMN06296036_125100</name>
</gene>
<dbReference type="Proteomes" id="UP000192907">
    <property type="component" value="Unassembled WGS sequence"/>
</dbReference>
<keyword evidence="2" id="KW-1185">Reference proteome</keyword>
<dbReference type="AlphaFoldDB" id="A0A1Y6CKV9"/>
<sequence length="297" mass="32933">MFNILSNEAGNATTSTLLLSGALLGGFHAVDLDVTTQSVMRQAESQQIGIDGKQDIISASAILKSIVCRESSLSTPKYPLSDDDLEIVLEIPKSSQDFDRIFEGREGSRETRTVRFAHLGSDSNHMIFSSVTELNDSIIKQNLRIDCSPSDTVIPEDILASHDILFNEVYLGLGYEDWFDYDHNDLAFCFEGKFAADRTTGVITSMVDQKVDTKISKRSSSNSIVVKLHRKVGDKFKLDQTIQGLKRGHLSNETLSFKKGEQFLLTFSSNIIQKSGPQNLTGKRVRVEADNCRTSGR</sequence>
<evidence type="ECO:0000313" key="2">
    <source>
        <dbReference type="Proteomes" id="UP000192907"/>
    </source>
</evidence>
<protein>
    <submittedName>
        <fullName evidence="1">Uncharacterized protein</fullName>
    </submittedName>
</protein>
<dbReference type="EMBL" id="FWZT01000025">
    <property type="protein sequence ID" value="SMF70525.1"/>
    <property type="molecule type" value="Genomic_DNA"/>
</dbReference>
<organism evidence="1 2">
    <name type="scientific">Pseudobacteriovorax antillogorgiicola</name>
    <dbReference type="NCBI Taxonomy" id="1513793"/>
    <lineage>
        <taxon>Bacteria</taxon>
        <taxon>Pseudomonadati</taxon>
        <taxon>Bdellovibrionota</taxon>
        <taxon>Oligoflexia</taxon>
        <taxon>Oligoflexales</taxon>
        <taxon>Pseudobacteriovoracaceae</taxon>
        <taxon>Pseudobacteriovorax</taxon>
    </lineage>
</organism>
<accession>A0A1Y6CKV9</accession>
<reference evidence="2" key="1">
    <citation type="submission" date="2017-04" db="EMBL/GenBank/DDBJ databases">
        <authorList>
            <person name="Varghese N."/>
            <person name="Submissions S."/>
        </authorList>
    </citation>
    <scope>NUCLEOTIDE SEQUENCE [LARGE SCALE GENOMIC DNA]</scope>
    <source>
        <strain evidence="2">RKEM611</strain>
    </source>
</reference>
<name>A0A1Y6CKV9_9BACT</name>
<dbReference type="RefSeq" id="WP_143478270.1">
    <property type="nucleotide sequence ID" value="NZ_SLZT01000025.1"/>
</dbReference>